<evidence type="ECO:0000259" key="2">
    <source>
        <dbReference type="Pfam" id="PF22665"/>
    </source>
</evidence>
<evidence type="ECO:0000313" key="4">
    <source>
        <dbReference type="Proteomes" id="UP000002613"/>
    </source>
</evidence>
<dbReference type="OrthoDB" id="49624at2157"/>
<organism evidence="3 4">
    <name type="scientific">Ferroglobus placidus (strain DSM 10642 / AEDII12DO)</name>
    <dbReference type="NCBI Taxonomy" id="589924"/>
    <lineage>
        <taxon>Archaea</taxon>
        <taxon>Methanobacteriati</taxon>
        <taxon>Methanobacteriota</taxon>
        <taxon>Archaeoglobi</taxon>
        <taxon>Archaeoglobales</taxon>
        <taxon>Archaeoglobaceae</taxon>
        <taxon>Ferroglobus</taxon>
    </lineage>
</organism>
<dbReference type="InterPro" id="IPR054162">
    <property type="entry name" value="DUF6293_C"/>
</dbReference>
<dbReference type="GeneID" id="8779035"/>
<evidence type="ECO:0000259" key="1">
    <source>
        <dbReference type="Pfam" id="PF19810"/>
    </source>
</evidence>
<dbReference type="InterPro" id="IPR036390">
    <property type="entry name" value="WH_DNA-bd_sf"/>
</dbReference>
<proteinExistence type="predicted"/>
<dbReference type="Gene3D" id="3.40.50.10770">
    <property type="entry name" value="Hypothetical protein VC1899 like domain (Restriction endonuclease-like)"/>
    <property type="match status" value="1"/>
</dbReference>
<dbReference type="PaxDb" id="589924-Ferp_1515"/>
<feature type="domain" description="DUF6293" evidence="2">
    <location>
        <begin position="132"/>
        <end position="220"/>
    </location>
</feature>
<dbReference type="Proteomes" id="UP000002613">
    <property type="component" value="Chromosome"/>
</dbReference>
<dbReference type="STRING" id="589924.Ferp_1515"/>
<dbReference type="Gene3D" id="1.10.10.10">
    <property type="entry name" value="Winged helix-like DNA-binding domain superfamily/Winged helix DNA-binding domain"/>
    <property type="match status" value="1"/>
</dbReference>
<sequence>MAVVHVVFVGSDAEKVMESIKASGYPIHKAYLVYYADVKSVAEKLKEILKVLIDVEMVEVNQYEVFESMLKVLEAIRDDLKAGNEVYINITEAPKTLTIAAYIAAQVSGSKIYTAMPKYEEGKEVGIERVIEIPVPPMKKVSEDKLEILKVIEANGGEVESINKLIELLEGRTTDHKKYMAQRARMSYHLRGLEEDGLVETKRVGKNVKISLTVLGKAVNLVN</sequence>
<name>D3RYV3_FERPA</name>
<dbReference type="InterPro" id="IPR046260">
    <property type="entry name" value="HFX_2341-like_N"/>
</dbReference>
<dbReference type="AlphaFoldDB" id="D3RYV3"/>
<protein>
    <submittedName>
        <fullName evidence="3">Uncharacterized protein</fullName>
    </submittedName>
</protein>
<dbReference type="HOGENOM" id="CLU_103614_0_0_2"/>
<keyword evidence="4" id="KW-1185">Reference proteome</keyword>
<accession>D3RYV3</accession>
<reference evidence="4" key="1">
    <citation type="submission" date="2010-02" db="EMBL/GenBank/DDBJ databases">
        <title>Complete sequence of Ferroglobus placidus DSM 10642.</title>
        <authorList>
            <consortium name="US DOE Joint Genome Institute"/>
            <person name="Lucas S."/>
            <person name="Copeland A."/>
            <person name="Lapidus A."/>
            <person name="Cheng J.-F."/>
            <person name="Bruce D."/>
            <person name="Goodwin L."/>
            <person name="Pitluck S."/>
            <person name="Saunders E."/>
            <person name="Brettin T."/>
            <person name="Detter J.C."/>
            <person name="Han C."/>
            <person name="Tapia R."/>
            <person name="Larimer F."/>
            <person name="Land M."/>
            <person name="Hauser L."/>
            <person name="Kyrpides N."/>
            <person name="Ivanova N."/>
            <person name="Holmes D."/>
            <person name="Lovley D."/>
            <person name="Kyrpides N."/>
            <person name="Anderson I.J."/>
            <person name="Woyke T."/>
        </authorList>
    </citation>
    <scope>NUCLEOTIDE SEQUENCE [LARGE SCALE GENOMIC DNA]</scope>
    <source>
        <strain evidence="4">DSM 10642 / AEDII12DO</strain>
    </source>
</reference>
<dbReference type="SUPFAM" id="SSF46785">
    <property type="entry name" value="Winged helix' DNA-binding domain"/>
    <property type="match status" value="1"/>
</dbReference>
<dbReference type="Pfam" id="PF22665">
    <property type="entry name" value="WHD_DUF6293"/>
    <property type="match status" value="1"/>
</dbReference>
<dbReference type="eggNOG" id="arCOG01448">
    <property type="taxonomic scope" value="Archaea"/>
</dbReference>
<reference evidence="3 4" key="2">
    <citation type="journal article" date="2011" name="Stand. Genomic Sci.">
        <title>Complete genome sequence of Ferroglobus placidus AEDII12DO.</title>
        <authorList>
            <person name="Anderson I."/>
            <person name="Risso C."/>
            <person name="Holmes D."/>
            <person name="Lucas S."/>
            <person name="Copeland A."/>
            <person name="Lapidus A."/>
            <person name="Cheng J.F."/>
            <person name="Bruce D."/>
            <person name="Goodwin L."/>
            <person name="Pitluck S."/>
            <person name="Saunders E."/>
            <person name="Brettin T."/>
            <person name="Detter J.C."/>
            <person name="Han C."/>
            <person name="Tapia R."/>
            <person name="Larimer F."/>
            <person name="Land M."/>
            <person name="Hauser L."/>
            <person name="Woyke T."/>
            <person name="Lovley D."/>
            <person name="Kyrpides N."/>
            <person name="Ivanova N."/>
        </authorList>
    </citation>
    <scope>NUCLEOTIDE SEQUENCE [LARGE SCALE GENOMIC DNA]</scope>
    <source>
        <strain evidence="4">DSM 10642 / AEDII12DO</strain>
    </source>
</reference>
<feature type="domain" description="HFX-2341-like N-terminal" evidence="1">
    <location>
        <begin position="4"/>
        <end position="118"/>
    </location>
</feature>
<dbReference type="EMBL" id="CP001899">
    <property type="protein sequence ID" value="ADC65666.1"/>
    <property type="molecule type" value="Genomic_DNA"/>
</dbReference>
<dbReference type="Pfam" id="PF19810">
    <property type="entry name" value="HFX_2341_N"/>
    <property type="match status" value="1"/>
</dbReference>
<dbReference type="RefSeq" id="WP_012966007.1">
    <property type="nucleotide sequence ID" value="NC_013849.1"/>
</dbReference>
<dbReference type="InterPro" id="IPR036388">
    <property type="entry name" value="WH-like_DNA-bd_sf"/>
</dbReference>
<evidence type="ECO:0000313" key="3">
    <source>
        <dbReference type="EMBL" id="ADC65666.1"/>
    </source>
</evidence>
<dbReference type="KEGG" id="fpl:Ferp_1515"/>
<gene>
    <name evidence="3" type="ordered locus">Ferp_1515</name>
</gene>